<evidence type="ECO:0000313" key="1">
    <source>
        <dbReference type="EMBL" id="KEH22088.1"/>
    </source>
</evidence>
<protein>
    <submittedName>
        <fullName evidence="1 2">Uncharacterized protein</fullName>
    </submittedName>
</protein>
<sequence>MRTLKTEVGKGSTSTAVGHSGTWIWILHGNVTECGDVGASPGRSYLFFLTAYHPGIGLSGDGVLWLEEASTFAGSGALVTARENPQEGIVFMPGRTDNRSRIGSKGRVVRALVRRSGRACGLLGGACSARRTTCVPCCRRPCALNVKVKKFNEARVNGGSNYDSLKVGSLAGAAHLLNDNADVLRGAHGEQKSPVEQKGIAAKLPSAGLWLNASKSESMLERGDFFAPHNIDGYE</sequence>
<evidence type="ECO:0000313" key="3">
    <source>
        <dbReference type="Proteomes" id="UP000002051"/>
    </source>
</evidence>
<dbReference type="EnsemblPlants" id="KEH22088">
    <property type="protein sequence ID" value="KEH22088"/>
    <property type="gene ID" value="MTR_7g031847"/>
</dbReference>
<keyword evidence="3" id="KW-1185">Reference proteome</keyword>
<dbReference type="AlphaFoldDB" id="A0A072TYZ4"/>
<reference evidence="1 3" key="1">
    <citation type="journal article" date="2011" name="Nature">
        <title>The Medicago genome provides insight into the evolution of rhizobial symbioses.</title>
        <authorList>
            <person name="Young N.D."/>
            <person name="Debelle F."/>
            <person name="Oldroyd G.E."/>
            <person name="Geurts R."/>
            <person name="Cannon S.B."/>
            <person name="Udvardi M.K."/>
            <person name="Benedito V.A."/>
            <person name="Mayer K.F."/>
            <person name="Gouzy J."/>
            <person name="Schoof H."/>
            <person name="Van de Peer Y."/>
            <person name="Proost S."/>
            <person name="Cook D.R."/>
            <person name="Meyers B.C."/>
            <person name="Spannagl M."/>
            <person name="Cheung F."/>
            <person name="De Mita S."/>
            <person name="Krishnakumar V."/>
            <person name="Gundlach H."/>
            <person name="Zhou S."/>
            <person name="Mudge J."/>
            <person name="Bharti A.K."/>
            <person name="Murray J.D."/>
            <person name="Naoumkina M.A."/>
            <person name="Rosen B."/>
            <person name="Silverstein K.A."/>
            <person name="Tang H."/>
            <person name="Rombauts S."/>
            <person name="Zhao P.X."/>
            <person name="Zhou P."/>
            <person name="Barbe V."/>
            <person name="Bardou P."/>
            <person name="Bechner M."/>
            <person name="Bellec A."/>
            <person name="Berger A."/>
            <person name="Berges H."/>
            <person name="Bidwell S."/>
            <person name="Bisseling T."/>
            <person name="Choisne N."/>
            <person name="Couloux A."/>
            <person name="Denny R."/>
            <person name="Deshpande S."/>
            <person name="Dai X."/>
            <person name="Doyle J.J."/>
            <person name="Dudez A.M."/>
            <person name="Farmer A.D."/>
            <person name="Fouteau S."/>
            <person name="Franken C."/>
            <person name="Gibelin C."/>
            <person name="Gish J."/>
            <person name="Goldstein S."/>
            <person name="Gonzalez A.J."/>
            <person name="Green P.J."/>
            <person name="Hallab A."/>
            <person name="Hartog M."/>
            <person name="Hua A."/>
            <person name="Humphray S.J."/>
            <person name="Jeong D.H."/>
            <person name="Jing Y."/>
            <person name="Jocker A."/>
            <person name="Kenton S.M."/>
            <person name="Kim D.J."/>
            <person name="Klee K."/>
            <person name="Lai H."/>
            <person name="Lang C."/>
            <person name="Lin S."/>
            <person name="Macmil S.L."/>
            <person name="Magdelenat G."/>
            <person name="Matthews L."/>
            <person name="McCorrison J."/>
            <person name="Monaghan E.L."/>
            <person name="Mun J.H."/>
            <person name="Najar F.Z."/>
            <person name="Nicholson C."/>
            <person name="Noirot C."/>
            <person name="O'Bleness M."/>
            <person name="Paule C.R."/>
            <person name="Poulain J."/>
            <person name="Prion F."/>
            <person name="Qin B."/>
            <person name="Qu C."/>
            <person name="Retzel E.F."/>
            <person name="Riddle C."/>
            <person name="Sallet E."/>
            <person name="Samain S."/>
            <person name="Samson N."/>
            <person name="Sanders I."/>
            <person name="Saurat O."/>
            <person name="Scarpelli C."/>
            <person name="Schiex T."/>
            <person name="Segurens B."/>
            <person name="Severin A.J."/>
            <person name="Sherrier D.J."/>
            <person name="Shi R."/>
            <person name="Sims S."/>
            <person name="Singer S.R."/>
            <person name="Sinharoy S."/>
            <person name="Sterck L."/>
            <person name="Viollet A."/>
            <person name="Wang B.B."/>
            <person name="Wang K."/>
            <person name="Wang M."/>
            <person name="Wang X."/>
            <person name="Warfsmann J."/>
            <person name="Weissenbach J."/>
            <person name="White D.D."/>
            <person name="White J.D."/>
            <person name="Wiley G.B."/>
            <person name="Wincker P."/>
            <person name="Xing Y."/>
            <person name="Yang L."/>
            <person name="Yao Z."/>
            <person name="Ying F."/>
            <person name="Zhai J."/>
            <person name="Zhou L."/>
            <person name="Zuber A."/>
            <person name="Denarie J."/>
            <person name="Dixon R.A."/>
            <person name="May G.D."/>
            <person name="Schwartz D.C."/>
            <person name="Rogers J."/>
            <person name="Quetier F."/>
            <person name="Town C.D."/>
            <person name="Roe B.A."/>
        </authorList>
    </citation>
    <scope>NUCLEOTIDE SEQUENCE [LARGE SCALE GENOMIC DNA]</scope>
    <source>
        <strain evidence="1">A17</strain>
        <strain evidence="2 3">cv. Jemalong A17</strain>
    </source>
</reference>
<organism evidence="1 3">
    <name type="scientific">Medicago truncatula</name>
    <name type="common">Barrel medic</name>
    <name type="synonym">Medicago tribuloides</name>
    <dbReference type="NCBI Taxonomy" id="3880"/>
    <lineage>
        <taxon>Eukaryota</taxon>
        <taxon>Viridiplantae</taxon>
        <taxon>Streptophyta</taxon>
        <taxon>Embryophyta</taxon>
        <taxon>Tracheophyta</taxon>
        <taxon>Spermatophyta</taxon>
        <taxon>Magnoliopsida</taxon>
        <taxon>eudicotyledons</taxon>
        <taxon>Gunneridae</taxon>
        <taxon>Pentapetalae</taxon>
        <taxon>rosids</taxon>
        <taxon>fabids</taxon>
        <taxon>Fabales</taxon>
        <taxon>Fabaceae</taxon>
        <taxon>Papilionoideae</taxon>
        <taxon>50 kb inversion clade</taxon>
        <taxon>NPAAA clade</taxon>
        <taxon>Hologalegina</taxon>
        <taxon>IRL clade</taxon>
        <taxon>Trifolieae</taxon>
        <taxon>Medicago</taxon>
    </lineage>
</organism>
<dbReference type="HOGENOM" id="CLU_1181741_0_0_1"/>
<dbReference type="EMBL" id="CM001223">
    <property type="protein sequence ID" value="KEH22088.1"/>
    <property type="molecule type" value="Genomic_DNA"/>
</dbReference>
<proteinExistence type="predicted"/>
<accession>A0A072TYZ4</accession>
<gene>
    <name evidence="1" type="ordered locus">MTR_7g031847</name>
</gene>
<reference evidence="1 3" key="2">
    <citation type="journal article" date="2014" name="BMC Genomics">
        <title>An improved genome release (version Mt4.0) for the model legume Medicago truncatula.</title>
        <authorList>
            <person name="Tang H."/>
            <person name="Krishnakumar V."/>
            <person name="Bidwell S."/>
            <person name="Rosen B."/>
            <person name="Chan A."/>
            <person name="Zhou S."/>
            <person name="Gentzbittel L."/>
            <person name="Childs K.L."/>
            <person name="Yandell M."/>
            <person name="Gundlach H."/>
            <person name="Mayer K.F."/>
            <person name="Schwartz D.C."/>
            <person name="Town C.D."/>
        </authorList>
    </citation>
    <scope>GENOME REANNOTATION</scope>
    <source>
        <strain evidence="1">A17</strain>
        <strain evidence="2 3">cv. Jemalong A17</strain>
    </source>
</reference>
<evidence type="ECO:0000313" key="2">
    <source>
        <dbReference type="EnsemblPlants" id="KEH22088"/>
    </source>
</evidence>
<dbReference type="Proteomes" id="UP000002051">
    <property type="component" value="Unassembled WGS sequence"/>
</dbReference>
<reference evidence="2" key="3">
    <citation type="submission" date="2015-04" db="UniProtKB">
        <authorList>
            <consortium name="EnsemblPlants"/>
        </authorList>
    </citation>
    <scope>IDENTIFICATION</scope>
    <source>
        <strain evidence="2">cv. Jemalong A17</strain>
    </source>
</reference>
<name>A0A072TYZ4_MEDTR</name>